<name>A0A9P8Y614_9PEZI</name>
<evidence type="ECO:0000313" key="1">
    <source>
        <dbReference type="EMBL" id="KAH7029715.1"/>
    </source>
</evidence>
<comment type="caution">
    <text evidence="1">The sequence shown here is derived from an EMBL/GenBank/DDBJ whole genome shotgun (WGS) entry which is preliminary data.</text>
</comment>
<dbReference type="AlphaFoldDB" id="A0A9P8Y614"/>
<dbReference type="Proteomes" id="UP000756346">
    <property type="component" value="Unassembled WGS sequence"/>
</dbReference>
<proteinExistence type="predicted"/>
<dbReference type="RefSeq" id="XP_046012003.1">
    <property type="nucleotide sequence ID" value="XM_046156909.1"/>
</dbReference>
<dbReference type="EMBL" id="JAGTJQ010000006">
    <property type="protein sequence ID" value="KAH7029715.1"/>
    <property type="molecule type" value="Genomic_DNA"/>
</dbReference>
<accession>A0A9P8Y614</accession>
<organism evidence="1 2">
    <name type="scientific">Microdochium trichocladiopsis</name>
    <dbReference type="NCBI Taxonomy" id="1682393"/>
    <lineage>
        <taxon>Eukaryota</taxon>
        <taxon>Fungi</taxon>
        <taxon>Dikarya</taxon>
        <taxon>Ascomycota</taxon>
        <taxon>Pezizomycotina</taxon>
        <taxon>Sordariomycetes</taxon>
        <taxon>Xylariomycetidae</taxon>
        <taxon>Xylariales</taxon>
        <taxon>Microdochiaceae</taxon>
        <taxon>Microdochium</taxon>
    </lineage>
</organism>
<reference evidence="1" key="1">
    <citation type="journal article" date="2021" name="Nat. Commun.">
        <title>Genetic determinants of endophytism in the Arabidopsis root mycobiome.</title>
        <authorList>
            <person name="Mesny F."/>
            <person name="Miyauchi S."/>
            <person name="Thiergart T."/>
            <person name="Pickel B."/>
            <person name="Atanasova L."/>
            <person name="Karlsson M."/>
            <person name="Huettel B."/>
            <person name="Barry K.W."/>
            <person name="Haridas S."/>
            <person name="Chen C."/>
            <person name="Bauer D."/>
            <person name="Andreopoulos W."/>
            <person name="Pangilinan J."/>
            <person name="LaButti K."/>
            <person name="Riley R."/>
            <person name="Lipzen A."/>
            <person name="Clum A."/>
            <person name="Drula E."/>
            <person name="Henrissat B."/>
            <person name="Kohler A."/>
            <person name="Grigoriev I.V."/>
            <person name="Martin F.M."/>
            <person name="Hacquard S."/>
        </authorList>
    </citation>
    <scope>NUCLEOTIDE SEQUENCE</scope>
    <source>
        <strain evidence="1">MPI-CAGE-CH-0230</strain>
    </source>
</reference>
<gene>
    <name evidence="1" type="ORF">B0I36DRAFT_350542</name>
</gene>
<evidence type="ECO:0000313" key="2">
    <source>
        <dbReference type="Proteomes" id="UP000756346"/>
    </source>
</evidence>
<protein>
    <submittedName>
        <fullName evidence="1">Uncharacterized protein</fullName>
    </submittedName>
</protein>
<sequence length="214" mass="23174">MREYCNIGALFVPLCPASQPRFTSLLHVKWTRIPAARTSRLLLAYPPFLFFNNMHLLPQIGVVIPQGFHLSLQLLLKVIVSISPSQVNTVWNVGHVEYSELCAAVSLKIYDDGYTLCPSSTLASVVKTSVSATKLQPTMPSSGRALLQFSPAQANFVPTEYFDTSNSWIAVETMATESSTIAEATDVAWAMTESAAAVAWAARLVAAPSRPGIG</sequence>
<keyword evidence="2" id="KW-1185">Reference proteome</keyword>
<dbReference type="GeneID" id="70186455"/>